<dbReference type="AlphaFoldDB" id="A0A1W6UPM2"/>
<name>A0A1W6UPM2_VIBAL</name>
<evidence type="ECO:0000256" key="2">
    <source>
        <dbReference type="ARBA" id="ARBA00022840"/>
    </source>
</evidence>
<dbReference type="InterPro" id="IPR051309">
    <property type="entry name" value="ABCF_ATPase"/>
</dbReference>
<dbReference type="InterPro" id="IPR017871">
    <property type="entry name" value="ABC_transporter-like_CS"/>
</dbReference>
<keyword evidence="2 4" id="KW-0067">ATP-binding</keyword>
<dbReference type="InterPro" id="IPR027417">
    <property type="entry name" value="P-loop_NTPase"/>
</dbReference>
<keyword evidence="1" id="KW-0547">Nucleotide-binding</keyword>
<sequence length="534" mass="59535">MITGPFYLVKSMSILQVKNLSYQIADKSLYNNATFRINVGEKIGITGANGVGKSTLLKLLIGELSADKGCIDWLPNLEVGYLEQHFKMDNALTVYECLKSAFENLYAAEQKLWTLYQAMTESHSTSLLSQVARLQAYLEDEDFYAINTKIERVAVGLGIYQFGLDTPLVSLSGGQRHKVLLGRLLLRNPDVLILDEPTNYLDAPHIEWLVTFLNDYIGTVLLVSHDVDFLNQVATSICDIDYQTVRKYSGTYVKAMQQKHHDGALIEKQYKAQQNEIRKLEQFIAKNGAGVNASLAKGRKKKLDKIERIQLNNVEKVSMFDFAYQPIGQQYVIDAKALMIGYQQPLLPALDITLARGEKLVVAGFNGVGKSTLLKTLMGKIEPLSGEVVLAKGAMIGYFSQDLSWRHPQNTPEQELCSCAPTISSKESRKLLARFGITGDKTQRHLDTLSGGEQTRVKLCCLSVQKCNVLLLDEPTTHLDSSSKNALKEALQRFSGSVIVVSHEKAFLQSWPDRVLDISLLTCAESETEQEVEL</sequence>
<dbReference type="SUPFAM" id="SSF52540">
    <property type="entry name" value="P-loop containing nucleoside triphosphate hydrolases"/>
    <property type="match status" value="2"/>
</dbReference>
<gene>
    <name evidence="4" type="primary">yheS_3</name>
    <name evidence="4" type="ORF">K05K4_30310</name>
</gene>
<dbReference type="InterPro" id="IPR003593">
    <property type="entry name" value="AAA+_ATPase"/>
</dbReference>
<dbReference type="InterPro" id="IPR032781">
    <property type="entry name" value="ABC_tran_Xtn"/>
</dbReference>
<dbReference type="PANTHER" id="PTHR42855:SF2">
    <property type="entry name" value="DRUG RESISTANCE ABC TRANSPORTER,ATP-BINDING PROTEIN"/>
    <property type="match status" value="1"/>
</dbReference>
<dbReference type="SMART" id="SM00382">
    <property type="entry name" value="AAA"/>
    <property type="match status" value="2"/>
</dbReference>
<proteinExistence type="predicted"/>
<evidence type="ECO:0000256" key="1">
    <source>
        <dbReference type="ARBA" id="ARBA00022741"/>
    </source>
</evidence>
<dbReference type="GO" id="GO:0005524">
    <property type="term" value="F:ATP binding"/>
    <property type="evidence" value="ECO:0007669"/>
    <property type="project" value="UniProtKB-KW"/>
</dbReference>
<dbReference type="PROSITE" id="PS00211">
    <property type="entry name" value="ABC_TRANSPORTER_1"/>
    <property type="match status" value="1"/>
</dbReference>
<dbReference type="Pfam" id="PF12848">
    <property type="entry name" value="ABC_tran_Xtn"/>
    <property type="match status" value="1"/>
</dbReference>
<evidence type="ECO:0000313" key="4">
    <source>
        <dbReference type="EMBL" id="ARP19798.1"/>
    </source>
</evidence>
<dbReference type="CDD" id="cd03221">
    <property type="entry name" value="ABCF_EF-3"/>
    <property type="match status" value="2"/>
</dbReference>
<protein>
    <submittedName>
        <fullName evidence="4">Putative ABC transporter ATP-binding protein YheS</fullName>
    </submittedName>
</protein>
<dbReference type="InterPro" id="IPR003439">
    <property type="entry name" value="ABC_transporter-like_ATP-bd"/>
</dbReference>
<dbReference type="GO" id="GO:0016887">
    <property type="term" value="F:ATP hydrolysis activity"/>
    <property type="evidence" value="ECO:0007669"/>
    <property type="project" value="InterPro"/>
</dbReference>
<dbReference type="Pfam" id="PF00005">
    <property type="entry name" value="ABC_tran"/>
    <property type="match status" value="2"/>
</dbReference>
<dbReference type="Gene3D" id="3.40.50.300">
    <property type="entry name" value="P-loop containing nucleotide triphosphate hydrolases"/>
    <property type="match status" value="2"/>
</dbReference>
<evidence type="ECO:0000259" key="3">
    <source>
        <dbReference type="PROSITE" id="PS50893"/>
    </source>
</evidence>
<dbReference type="FunFam" id="3.40.50.300:FF:000011">
    <property type="entry name" value="Putative ABC transporter ATP-binding component"/>
    <property type="match status" value="1"/>
</dbReference>
<dbReference type="PROSITE" id="PS50893">
    <property type="entry name" value="ABC_TRANSPORTER_2"/>
    <property type="match status" value="2"/>
</dbReference>
<dbReference type="PANTHER" id="PTHR42855">
    <property type="entry name" value="ABC TRANSPORTER ATP-BINDING SUBUNIT"/>
    <property type="match status" value="1"/>
</dbReference>
<feature type="domain" description="ABC transporter" evidence="3">
    <location>
        <begin position="15"/>
        <end position="268"/>
    </location>
</feature>
<accession>A0A1W6UPM2</accession>
<feature type="domain" description="ABC transporter" evidence="3">
    <location>
        <begin position="309"/>
        <end position="534"/>
    </location>
</feature>
<reference evidence="4" key="1">
    <citation type="submission" date="2016-10" db="EMBL/GenBank/DDBJ databases">
        <title>The High Quality Genome of Vibrio alginolyticus K01M1.</title>
        <authorList>
            <person name="Wendling C."/>
            <person name="Chibani C.M."/>
            <person name="Hertel R."/>
            <person name="Sproer C."/>
            <person name="Bunk B."/>
            <person name="Overmann J."/>
            <person name="Roth O."/>
            <person name="Liesegang H."/>
        </authorList>
    </citation>
    <scope>NUCLEOTIDE SEQUENCE</scope>
    <source>
        <strain evidence="4">K05K4</strain>
    </source>
</reference>
<dbReference type="EMBL" id="CP017902">
    <property type="protein sequence ID" value="ARP19798.1"/>
    <property type="molecule type" value="Genomic_DNA"/>
</dbReference>
<organism evidence="4">
    <name type="scientific">Vibrio alginolyticus</name>
    <dbReference type="NCBI Taxonomy" id="663"/>
    <lineage>
        <taxon>Bacteria</taxon>
        <taxon>Pseudomonadati</taxon>
        <taxon>Pseudomonadota</taxon>
        <taxon>Gammaproteobacteria</taxon>
        <taxon>Vibrionales</taxon>
        <taxon>Vibrionaceae</taxon>
        <taxon>Vibrio</taxon>
    </lineage>
</organism>